<dbReference type="GeneID" id="75692069"/>
<sequence>MEIITFKPGTIILWQDYSKIKMWFNKLLGKKLDYNRGIIIKTETILYYPITLANPLSEENTLALEPIVDYTKQEAKKLQSIKVYADNTALDTLKIIVNTIRPGSIDTSSTFDDLLQNKEYKVVYDFSKKN</sequence>
<proteinExistence type="predicted"/>
<dbReference type="RefSeq" id="YP_010359362.1">
    <property type="nucleotide sequence ID" value="NC_062772.1"/>
</dbReference>
<reference evidence="1 2" key="1">
    <citation type="submission" date="2021-04" db="EMBL/GenBank/DDBJ databases">
        <authorList>
            <person name="Shkoporov A.N."/>
            <person name="Stockdale S.R."/>
            <person name="Guerin E."/>
            <person name="Ross R.P."/>
            <person name="Hill C."/>
        </authorList>
    </citation>
    <scope>NUCLEOTIDE SEQUENCE [LARGE SCALE GENOMIC DNA]</scope>
    <source>
        <strain evidence="2">cr77_1</strain>
    </source>
</reference>
<evidence type="ECO:0000313" key="2">
    <source>
        <dbReference type="Proteomes" id="UP000827562"/>
    </source>
</evidence>
<protein>
    <submittedName>
        <fullName evidence="1">Uncharacterized protein</fullName>
    </submittedName>
</protein>
<name>A0AAE7RW54_9CAUD</name>
<accession>A0AAE7RW54</accession>
<keyword evidence="2" id="KW-1185">Reference proteome</keyword>
<dbReference type="Proteomes" id="UP000827562">
    <property type="component" value="Segment"/>
</dbReference>
<gene>
    <name evidence="1" type="primary">gp_16560</name>
</gene>
<dbReference type="EMBL" id="MZ130482">
    <property type="protein sequence ID" value="QWM89790.1"/>
    <property type="molecule type" value="Genomic_DNA"/>
</dbReference>
<organism evidence="1 2">
    <name type="scientific">uncultured phage cr77_1</name>
    <dbReference type="NCBI Taxonomy" id="2986410"/>
    <lineage>
        <taxon>Viruses</taxon>
        <taxon>Duplodnaviria</taxon>
        <taxon>Heunggongvirae</taxon>
        <taxon>Uroviricota</taxon>
        <taxon>Caudoviricetes</taxon>
        <taxon>Crassvirales</taxon>
        <taxon>Suoliviridae</taxon>
        <taxon>Boorivirinae</taxon>
        <taxon>Canhaevirus</taxon>
        <taxon>Canhaevirus faecalis</taxon>
    </lineage>
</organism>
<evidence type="ECO:0000313" key="1">
    <source>
        <dbReference type="EMBL" id="QWM89790.1"/>
    </source>
</evidence>
<dbReference type="KEGG" id="vg:75692069"/>